<dbReference type="Pfam" id="PF21313">
    <property type="entry name" value="EthR_C"/>
    <property type="match status" value="1"/>
</dbReference>
<dbReference type="GO" id="GO:0000976">
    <property type="term" value="F:transcription cis-regulatory region binding"/>
    <property type="evidence" value="ECO:0007669"/>
    <property type="project" value="TreeGrafter"/>
</dbReference>
<dbReference type="SUPFAM" id="SSF48498">
    <property type="entry name" value="Tetracyclin repressor-like, C-terminal domain"/>
    <property type="match status" value="1"/>
</dbReference>
<dbReference type="InterPro" id="IPR050109">
    <property type="entry name" value="HTH-type_TetR-like_transc_reg"/>
</dbReference>
<evidence type="ECO:0000313" key="5">
    <source>
        <dbReference type="Proteomes" id="UP000282551"/>
    </source>
</evidence>
<dbReference type="InterPro" id="IPR009057">
    <property type="entry name" value="Homeodomain-like_sf"/>
</dbReference>
<dbReference type="PANTHER" id="PTHR30055:SF184">
    <property type="entry name" value="HTH-TYPE TRANSCRIPTIONAL REGULATOR ETHR"/>
    <property type="match status" value="1"/>
</dbReference>
<dbReference type="PROSITE" id="PS50977">
    <property type="entry name" value="HTH_TETR_2"/>
    <property type="match status" value="1"/>
</dbReference>
<evidence type="ECO:0000313" key="4">
    <source>
        <dbReference type="EMBL" id="VEG47518.1"/>
    </source>
</evidence>
<feature type="domain" description="HTH tetR-type" evidence="3">
    <location>
        <begin position="20"/>
        <end position="80"/>
    </location>
</feature>
<protein>
    <submittedName>
        <fullName evidence="4">TetR family transcriptional regulator</fullName>
    </submittedName>
</protein>
<sequence length="208" mass="23008">MTVDPQAPQLADRRGPYRGETRRAEILAGLADLLEQRRFDEINVADISAAAGVKRNTFYFYFPNKSVAVAALLSDLFTEMFAGTAPFIAHAGDPHDNVKSGIDNVVASWQRHTNLYMAILDARHTDAAVQQFWDDWLAQFVGPIAEAIDVERESGRARPGPDATTLTVTLIGMNVSLLDRIGRSGFTPESTEGARQSLFHIWYHAIYG</sequence>
<dbReference type="EMBL" id="LR134355">
    <property type="protein sequence ID" value="VEG47518.1"/>
    <property type="molecule type" value="Genomic_DNA"/>
</dbReference>
<dbReference type="SUPFAM" id="SSF46689">
    <property type="entry name" value="Homeodomain-like"/>
    <property type="match status" value="1"/>
</dbReference>
<proteinExistence type="predicted"/>
<dbReference type="InterPro" id="IPR001647">
    <property type="entry name" value="HTH_TetR"/>
</dbReference>
<dbReference type="Proteomes" id="UP000282551">
    <property type="component" value="Chromosome"/>
</dbReference>
<dbReference type="InterPro" id="IPR036271">
    <property type="entry name" value="Tet_transcr_reg_TetR-rel_C_sf"/>
</dbReference>
<keyword evidence="1 2" id="KW-0238">DNA-binding</keyword>
<keyword evidence="5" id="KW-1185">Reference proteome</keyword>
<dbReference type="Gene3D" id="1.10.10.60">
    <property type="entry name" value="Homeodomain-like"/>
    <property type="match status" value="1"/>
</dbReference>
<accession>A0A3S4RS50</accession>
<evidence type="ECO:0000259" key="3">
    <source>
        <dbReference type="PROSITE" id="PS50977"/>
    </source>
</evidence>
<evidence type="ECO:0000256" key="1">
    <source>
        <dbReference type="ARBA" id="ARBA00023125"/>
    </source>
</evidence>
<dbReference type="RefSeq" id="WP_126333439.1">
    <property type="nucleotide sequence ID" value="NZ_AP022604.1"/>
</dbReference>
<organism evidence="4 5">
    <name type="scientific">Mycolicibacterium chitae</name>
    <name type="common">Mycobacterium chitae</name>
    <dbReference type="NCBI Taxonomy" id="1792"/>
    <lineage>
        <taxon>Bacteria</taxon>
        <taxon>Bacillati</taxon>
        <taxon>Actinomycetota</taxon>
        <taxon>Actinomycetes</taxon>
        <taxon>Mycobacteriales</taxon>
        <taxon>Mycobacteriaceae</taxon>
        <taxon>Mycolicibacterium</taxon>
    </lineage>
</organism>
<reference evidence="4 5" key="1">
    <citation type="submission" date="2018-12" db="EMBL/GenBank/DDBJ databases">
        <authorList>
            <consortium name="Pathogen Informatics"/>
        </authorList>
    </citation>
    <scope>NUCLEOTIDE SEQUENCE [LARGE SCALE GENOMIC DNA]</scope>
    <source>
        <strain evidence="4 5">NCTC10485</strain>
    </source>
</reference>
<dbReference type="PANTHER" id="PTHR30055">
    <property type="entry name" value="HTH-TYPE TRANSCRIPTIONAL REGULATOR RUTR"/>
    <property type="match status" value="1"/>
</dbReference>
<dbReference type="Gene3D" id="1.10.357.10">
    <property type="entry name" value="Tetracycline Repressor, domain 2"/>
    <property type="match status" value="1"/>
</dbReference>
<dbReference type="Pfam" id="PF00440">
    <property type="entry name" value="TetR_N"/>
    <property type="match status" value="1"/>
</dbReference>
<dbReference type="InterPro" id="IPR049397">
    <property type="entry name" value="EthR_C"/>
</dbReference>
<evidence type="ECO:0000256" key="2">
    <source>
        <dbReference type="PROSITE-ProRule" id="PRU00335"/>
    </source>
</evidence>
<dbReference type="AlphaFoldDB" id="A0A3S4RS50"/>
<name>A0A3S4RS50_MYCCI</name>
<gene>
    <name evidence="4" type="primary">ethR_4</name>
    <name evidence="4" type="ORF">NCTC10485_01799</name>
</gene>
<dbReference type="GO" id="GO:0003700">
    <property type="term" value="F:DNA-binding transcription factor activity"/>
    <property type="evidence" value="ECO:0007669"/>
    <property type="project" value="TreeGrafter"/>
</dbReference>
<dbReference type="OrthoDB" id="5242520at2"/>
<feature type="DNA-binding region" description="H-T-H motif" evidence="2">
    <location>
        <begin position="43"/>
        <end position="62"/>
    </location>
</feature>